<dbReference type="EMBL" id="BSUL01000001">
    <property type="protein sequence ID" value="GMA27383.1"/>
    <property type="molecule type" value="Genomic_DNA"/>
</dbReference>
<dbReference type="Pfam" id="PF01850">
    <property type="entry name" value="PIN"/>
    <property type="match status" value="1"/>
</dbReference>
<evidence type="ECO:0000259" key="7">
    <source>
        <dbReference type="Pfam" id="PF01850"/>
    </source>
</evidence>
<feature type="domain" description="PIN" evidence="7">
    <location>
        <begin position="5"/>
        <end position="122"/>
    </location>
</feature>
<evidence type="ECO:0000256" key="2">
    <source>
        <dbReference type="ARBA" id="ARBA00022722"/>
    </source>
</evidence>
<sequence>MAGVIVVDANILIAFLDRDEAHHAAVVDSLAMTADEALASTALTIAEALVHPSLAGTASDAERALDSIGLQRLVLGGSDARSLAELRARSRLRMPDAVVLHAAQQHHATLCTTDTALARAAESLGVPTLRPGA</sequence>
<comment type="similarity">
    <text evidence="6">Belongs to the PINc/VapC protein family.</text>
</comment>
<keyword evidence="4 6" id="KW-0378">Hydrolase</keyword>
<evidence type="ECO:0000256" key="6">
    <source>
        <dbReference type="HAMAP-Rule" id="MF_00265"/>
    </source>
</evidence>
<comment type="function">
    <text evidence="6">Toxic component of a toxin-antitoxin (TA) system. An RNase.</text>
</comment>
<proteinExistence type="inferred from homology"/>
<dbReference type="AlphaFoldDB" id="A0AA37UE49"/>
<dbReference type="InterPro" id="IPR022907">
    <property type="entry name" value="VapC_family"/>
</dbReference>
<evidence type="ECO:0000256" key="4">
    <source>
        <dbReference type="ARBA" id="ARBA00022801"/>
    </source>
</evidence>
<name>A0AA37UE49_9MICO</name>
<dbReference type="GO" id="GO:0090729">
    <property type="term" value="F:toxin activity"/>
    <property type="evidence" value="ECO:0007669"/>
    <property type="project" value="UniProtKB-KW"/>
</dbReference>
<feature type="binding site" evidence="6">
    <location>
        <position position="8"/>
    </location>
    <ligand>
        <name>Mg(2+)</name>
        <dbReference type="ChEBI" id="CHEBI:18420"/>
    </ligand>
</feature>
<dbReference type="InterPro" id="IPR002716">
    <property type="entry name" value="PIN_dom"/>
</dbReference>
<keyword evidence="6" id="KW-0800">Toxin</keyword>
<keyword evidence="2 6" id="KW-0540">Nuclease</keyword>
<reference evidence="8 9" key="1">
    <citation type="journal article" date="2014" name="Int. J. Syst. Evol. Microbiol.">
        <title>Complete genome sequence of Corynebacterium casei LMG S-19264T (=DSM 44701T), isolated from a smear-ripened cheese.</title>
        <authorList>
            <consortium name="US DOE Joint Genome Institute (JGI-PGF)"/>
            <person name="Walter F."/>
            <person name="Albersmeier A."/>
            <person name="Kalinowski J."/>
            <person name="Ruckert C."/>
        </authorList>
    </citation>
    <scope>NUCLEOTIDE SEQUENCE [LARGE SCALE GENOMIC DNA]</scope>
    <source>
        <strain evidence="8 9">NBRC 112289</strain>
    </source>
</reference>
<dbReference type="GO" id="GO:0016787">
    <property type="term" value="F:hydrolase activity"/>
    <property type="evidence" value="ECO:0007669"/>
    <property type="project" value="UniProtKB-KW"/>
</dbReference>
<dbReference type="GO" id="GO:0004540">
    <property type="term" value="F:RNA nuclease activity"/>
    <property type="evidence" value="ECO:0007669"/>
    <property type="project" value="InterPro"/>
</dbReference>
<protein>
    <recommendedName>
        <fullName evidence="6">Ribonuclease VapC</fullName>
        <shortName evidence="6">RNase VapC</shortName>
        <ecNumber evidence="6">3.1.-.-</ecNumber>
    </recommendedName>
    <alternativeName>
        <fullName evidence="6">Toxin VapC</fullName>
    </alternativeName>
</protein>
<dbReference type="Proteomes" id="UP001157160">
    <property type="component" value="Unassembled WGS sequence"/>
</dbReference>
<dbReference type="CDD" id="cd09854">
    <property type="entry name" value="PIN_VapC-like"/>
    <property type="match status" value="1"/>
</dbReference>
<keyword evidence="9" id="KW-1185">Reference proteome</keyword>
<organism evidence="8 9">
    <name type="scientific">Arenivirga flava</name>
    <dbReference type="NCBI Taxonomy" id="1930060"/>
    <lineage>
        <taxon>Bacteria</taxon>
        <taxon>Bacillati</taxon>
        <taxon>Actinomycetota</taxon>
        <taxon>Actinomycetes</taxon>
        <taxon>Micrococcales</taxon>
        <taxon>Microbacteriaceae</taxon>
        <taxon>Arenivirga</taxon>
    </lineage>
</organism>
<gene>
    <name evidence="6" type="primary">vapC</name>
    <name evidence="8" type="ORF">GCM10025874_06360</name>
</gene>
<dbReference type="InterPro" id="IPR029060">
    <property type="entry name" value="PIN-like_dom_sf"/>
</dbReference>
<keyword evidence="3 6" id="KW-0479">Metal-binding</keyword>
<evidence type="ECO:0000313" key="9">
    <source>
        <dbReference type="Proteomes" id="UP001157160"/>
    </source>
</evidence>
<dbReference type="SUPFAM" id="SSF88723">
    <property type="entry name" value="PIN domain-like"/>
    <property type="match status" value="1"/>
</dbReference>
<comment type="caution">
    <text evidence="8">The sequence shown here is derived from an EMBL/GenBank/DDBJ whole genome shotgun (WGS) entry which is preliminary data.</text>
</comment>
<accession>A0AA37UE49</accession>
<dbReference type="HAMAP" id="MF_00265">
    <property type="entry name" value="VapC_Nob1"/>
    <property type="match status" value="1"/>
</dbReference>
<feature type="binding site" evidence="6">
    <location>
        <position position="96"/>
    </location>
    <ligand>
        <name>Mg(2+)</name>
        <dbReference type="ChEBI" id="CHEBI:18420"/>
    </ligand>
</feature>
<evidence type="ECO:0000256" key="1">
    <source>
        <dbReference type="ARBA" id="ARBA00022649"/>
    </source>
</evidence>
<dbReference type="Gene3D" id="3.40.50.1010">
    <property type="entry name" value="5'-nuclease"/>
    <property type="match status" value="1"/>
</dbReference>
<dbReference type="EC" id="3.1.-.-" evidence="6"/>
<evidence type="ECO:0000313" key="8">
    <source>
        <dbReference type="EMBL" id="GMA27383.1"/>
    </source>
</evidence>
<keyword evidence="5 6" id="KW-0460">Magnesium</keyword>
<dbReference type="GO" id="GO:0000287">
    <property type="term" value="F:magnesium ion binding"/>
    <property type="evidence" value="ECO:0007669"/>
    <property type="project" value="UniProtKB-UniRule"/>
</dbReference>
<comment type="cofactor">
    <cofactor evidence="6">
        <name>Mg(2+)</name>
        <dbReference type="ChEBI" id="CHEBI:18420"/>
    </cofactor>
</comment>
<evidence type="ECO:0000256" key="3">
    <source>
        <dbReference type="ARBA" id="ARBA00022723"/>
    </source>
</evidence>
<evidence type="ECO:0000256" key="5">
    <source>
        <dbReference type="ARBA" id="ARBA00022842"/>
    </source>
</evidence>
<keyword evidence="1 6" id="KW-1277">Toxin-antitoxin system</keyword>